<evidence type="ECO:0000313" key="5">
    <source>
        <dbReference type="Proteomes" id="UP001150538"/>
    </source>
</evidence>
<dbReference type="Proteomes" id="UP001150538">
    <property type="component" value="Unassembled WGS sequence"/>
</dbReference>
<dbReference type="InterPro" id="IPR000873">
    <property type="entry name" value="AMP-dep_synth/lig_dom"/>
</dbReference>
<accession>A0A9W8DRS1</accession>
<dbReference type="GO" id="GO:0016405">
    <property type="term" value="F:CoA-ligase activity"/>
    <property type="evidence" value="ECO:0007669"/>
    <property type="project" value="TreeGrafter"/>
</dbReference>
<gene>
    <name evidence="4" type="ORF">H4219_004045</name>
</gene>
<comment type="similarity">
    <text evidence="1">Belongs to the ATP-dependent AMP-binding enzyme family.</text>
</comment>
<comment type="caution">
    <text evidence="4">The sequence shown here is derived from an EMBL/GenBank/DDBJ whole genome shotgun (WGS) entry which is preliminary data.</text>
</comment>
<feature type="domain" description="AMP-dependent synthetase/ligase" evidence="3">
    <location>
        <begin position="49"/>
        <end position="441"/>
    </location>
</feature>
<keyword evidence="2" id="KW-0436">Ligase</keyword>
<dbReference type="OrthoDB" id="6614653at2759"/>
<proteinExistence type="inferred from homology"/>
<name>A0A9W8DRS1_9FUNG</name>
<dbReference type="InterPro" id="IPR020845">
    <property type="entry name" value="AMP-binding_CS"/>
</dbReference>
<dbReference type="SUPFAM" id="SSF56801">
    <property type="entry name" value="Acetyl-CoA synthetase-like"/>
    <property type="match status" value="1"/>
</dbReference>
<keyword evidence="5" id="KW-1185">Reference proteome</keyword>
<dbReference type="GO" id="GO:0019748">
    <property type="term" value="P:secondary metabolic process"/>
    <property type="evidence" value="ECO:0007669"/>
    <property type="project" value="TreeGrafter"/>
</dbReference>
<dbReference type="PANTHER" id="PTHR24096">
    <property type="entry name" value="LONG-CHAIN-FATTY-ACID--COA LIGASE"/>
    <property type="match status" value="1"/>
</dbReference>
<reference evidence="4" key="1">
    <citation type="submission" date="2022-07" db="EMBL/GenBank/DDBJ databases">
        <title>Phylogenomic reconstructions and comparative analyses of Kickxellomycotina fungi.</title>
        <authorList>
            <person name="Reynolds N.K."/>
            <person name="Stajich J.E."/>
            <person name="Barry K."/>
            <person name="Grigoriev I.V."/>
            <person name="Crous P."/>
            <person name="Smith M.E."/>
        </authorList>
    </citation>
    <scope>NUCLEOTIDE SEQUENCE</scope>
    <source>
        <strain evidence="4">NBRC 100468</strain>
    </source>
</reference>
<evidence type="ECO:0000256" key="1">
    <source>
        <dbReference type="ARBA" id="ARBA00006432"/>
    </source>
</evidence>
<evidence type="ECO:0000256" key="2">
    <source>
        <dbReference type="ARBA" id="ARBA00022598"/>
    </source>
</evidence>
<organism evidence="4 5">
    <name type="scientific">Mycoemilia scoparia</name>
    <dbReference type="NCBI Taxonomy" id="417184"/>
    <lineage>
        <taxon>Eukaryota</taxon>
        <taxon>Fungi</taxon>
        <taxon>Fungi incertae sedis</taxon>
        <taxon>Zoopagomycota</taxon>
        <taxon>Kickxellomycotina</taxon>
        <taxon>Kickxellomycetes</taxon>
        <taxon>Kickxellales</taxon>
        <taxon>Kickxellaceae</taxon>
        <taxon>Mycoemilia</taxon>
    </lineage>
</organism>
<dbReference type="PROSITE" id="PS00455">
    <property type="entry name" value="AMP_BINDING"/>
    <property type="match status" value="1"/>
</dbReference>
<dbReference type="Pfam" id="PF00501">
    <property type="entry name" value="AMP-binding"/>
    <property type="match status" value="1"/>
</dbReference>
<dbReference type="Gene3D" id="3.40.50.12780">
    <property type="entry name" value="N-terminal domain of ligase-like"/>
    <property type="match status" value="1"/>
</dbReference>
<sequence length="660" mass="73875">MIFHSHLPKITGPQSTSTYHPTPVVDIATFLFDKAENTKFGADPNTLVVLDSLNDKGFTYSQLKKRASQVASGLQNKLGVKRDDIVGVFLPNTASIRTSSLQGAIYAPTFSEGPEGIIPYRLKQLTPKVIVTDSSIYPRIRRGLNTISKSATVNGKSIKENESPSHNPVWKIVIVDDKIPEYQPELDDSEEENYLFKNYLLKDILCDSDFDRLHITSLDEQKNTIAMISHSSGSTGPPKPIAIPHYAFVSRVVHRLALIPPHVDSSTGIVDDGAMIAGFPLSYTYCIISTAIEQLARGAISIIGTELNVANYLRYIEKYQVNHMRCSPSLLSLFLHIKHLLADYDLNSLKYASCAGSTIDPEVRDMVEELLGISVLNDYGSSEIFYVSHDVIPMNKRVPYSAGMLVPTCIAKIVNQDGKQVGPNELGEICVKSDIRFMGYYNDPELTNKSFDQDGFYKMGDIGSITEDGQVVLYERKKYTIHYLSKHYVFPCIIESRLWKHPEVEDAIVMPHFSPELNTEVARAFIVLSNSEIHKYPPSRKYRKGENGLNGNGVAKHVNNGVVTLSDKEAMAKEQSKLDEIIEWVNEQAKFEGEKILGPVVSIPRPYFPPFSKGRRFEILVTYIDNDPKNVVNMDKWKDAPEFKEILKACDRSGNINVDA</sequence>
<dbReference type="AlphaFoldDB" id="A0A9W8DRS1"/>
<dbReference type="InterPro" id="IPR042099">
    <property type="entry name" value="ANL_N_sf"/>
</dbReference>
<protein>
    <recommendedName>
        <fullName evidence="3">AMP-dependent synthetase/ligase domain-containing protein</fullName>
    </recommendedName>
</protein>
<evidence type="ECO:0000259" key="3">
    <source>
        <dbReference type="Pfam" id="PF00501"/>
    </source>
</evidence>
<evidence type="ECO:0000313" key="4">
    <source>
        <dbReference type="EMBL" id="KAJ1915940.1"/>
    </source>
</evidence>
<dbReference type="PANTHER" id="PTHR24096:SF149">
    <property type="entry name" value="AMP-BINDING DOMAIN-CONTAINING PROTEIN-RELATED"/>
    <property type="match status" value="1"/>
</dbReference>
<dbReference type="EMBL" id="JANBPU010000122">
    <property type="protein sequence ID" value="KAJ1915940.1"/>
    <property type="molecule type" value="Genomic_DNA"/>
</dbReference>